<dbReference type="EMBL" id="JBDFQZ010000003">
    <property type="protein sequence ID" value="KAK9741878.1"/>
    <property type="molecule type" value="Genomic_DNA"/>
</dbReference>
<gene>
    <name evidence="2" type="ORF">RND81_03G134900</name>
</gene>
<comment type="caution">
    <text evidence="2">The sequence shown here is derived from an EMBL/GenBank/DDBJ whole genome shotgun (WGS) entry which is preliminary data.</text>
</comment>
<dbReference type="InterPro" id="IPR050620">
    <property type="entry name" value="Thioredoxin_H-type-like"/>
</dbReference>
<accession>A0AAW1M8H0</accession>
<dbReference type="Proteomes" id="UP001443914">
    <property type="component" value="Unassembled WGS sequence"/>
</dbReference>
<dbReference type="SUPFAM" id="SSF52833">
    <property type="entry name" value="Thioredoxin-like"/>
    <property type="match status" value="1"/>
</dbReference>
<evidence type="ECO:0000259" key="1">
    <source>
        <dbReference type="PROSITE" id="PS51352"/>
    </source>
</evidence>
<dbReference type="InterPro" id="IPR036249">
    <property type="entry name" value="Thioredoxin-like_sf"/>
</dbReference>
<dbReference type="InterPro" id="IPR013766">
    <property type="entry name" value="Thioredoxin_domain"/>
</dbReference>
<reference evidence="2 3" key="1">
    <citation type="submission" date="2024-03" db="EMBL/GenBank/DDBJ databases">
        <title>WGS assembly of Saponaria officinalis var. Norfolk2.</title>
        <authorList>
            <person name="Jenkins J."/>
            <person name="Shu S."/>
            <person name="Grimwood J."/>
            <person name="Barry K."/>
            <person name="Goodstein D."/>
            <person name="Schmutz J."/>
            <person name="Leebens-Mack J."/>
            <person name="Osbourn A."/>
        </authorList>
    </citation>
    <scope>NUCLEOTIDE SEQUENCE [LARGE SCALE GENOMIC DNA]</scope>
    <source>
        <strain evidence="3">cv. Norfolk2</strain>
        <strain evidence="2">JIC</strain>
        <tissue evidence="2">Leaf</tissue>
    </source>
</reference>
<feature type="domain" description="Thioredoxin" evidence="1">
    <location>
        <begin position="17"/>
        <end position="130"/>
    </location>
</feature>
<dbReference type="AlphaFoldDB" id="A0AAW1M8H0"/>
<dbReference type="Pfam" id="PF00085">
    <property type="entry name" value="Thioredoxin"/>
    <property type="match status" value="1"/>
</dbReference>
<sequence length="135" mass="15263">MGQCWTRLCKRPCKRQHVLGGKVCQVTKQETWEEKLAEAKQDGKIVVVKFSASWCKPCKEIAAPYRELADKYSSSLLFLAVDVDEMAELSSSWDIKATPTFYFLRGGQPMDKLVGSNKLELQKKIATIVDLTSKM</sequence>
<dbReference type="PANTHER" id="PTHR10438">
    <property type="entry name" value="THIOREDOXIN"/>
    <property type="match status" value="1"/>
</dbReference>
<name>A0AAW1M8H0_SAPOF</name>
<dbReference type="PANTHER" id="PTHR10438:SF434">
    <property type="entry name" value="THIOREDOXIN H9"/>
    <property type="match status" value="1"/>
</dbReference>
<dbReference type="Gene3D" id="3.40.30.10">
    <property type="entry name" value="Glutaredoxin"/>
    <property type="match status" value="1"/>
</dbReference>
<keyword evidence="3" id="KW-1185">Reference proteome</keyword>
<dbReference type="EMBL" id="JBDFQZ010000003">
    <property type="protein sequence ID" value="KAK9741877.1"/>
    <property type="molecule type" value="Genomic_DNA"/>
</dbReference>
<dbReference type="PROSITE" id="PS51352">
    <property type="entry name" value="THIOREDOXIN_2"/>
    <property type="match status" value="1"/>
</dbReference>
<proteinExistence type="predicted"/>
<dbReference type="CDD" id="cd02947">
    <property type="entry name" value="TRX_family"/>
    <property type="match status" value="1"/>
</dbReference>
<protein>
    <recommendedName>
        <fullName evidence="1">Thioredoxin domain-containing protein</fullName>
    </recommendedName>
</protein>
<evidence type="ECO:0000313" key="3">
    <source>
        <dbReference type="Proteomes" id="UP001443914"/>
    </source>
</evidence>
<organism evidence="2 3">
    <name type="scientific">Saponaria officinalis</name>
    <name type="common">Common soapwort</name>
    <name type="synonym">Lychnis saponaria</name>
    <dbReference type="NCBI Taxonomy" id="3572"/>
    <lineage>
        <taxon>Eukaryota</taxon>
        <taxon>Viridiplantae</taxon>
        <taxon>Streptophyta</taxon>
        <taxon>Embryophyta</taxon>
        <taxon>Tracheophyta</taxon>
        <taxon>Spermatophyta</taxon>
        <taxon>Magnoliopsida</taxon>
        <taxon>eudicotyledons</taxon>
        <taxon>Gunneridae</taxon>
        <taxon>Pentapetalae</taxon>
        <taxon>Caryophyllales</taxon>
        <taxon>Caryophyllaceae</taxon>
        <taxon>Caryophylleae</taxon>
        <taxon>Saponaria</taxon>
    </lineage>
</organism>
<evidence type="ECO:0000313" key="2">
    <source>
        <dbReference type="EMBL" id="KAK9741877.1"/>
    </source>
</evidence>